<evidence type="ECO:0000256" key="5">
    <source>
        <dbReference type="ARBA" id="ARBA00023163"/>
    </source>
</evidence>
<gene>
    <name evidence="7" type="ORF">RCL2_000541100</name>
</gene>
<sequence>MRKNAPGLLIITSIKTLPTFTHNLSSKYINEEVLNQTKKAEYSDKYEEVEKVKEKLIENQTHRFLSVAKQLEIEFNKIIFSERQSEEVILKEEINGLRQTIGHQKEVITKYTLLMKQWTKEFKELEEENKIPL</sequence>
<proteinExistence type="inferred from homology"/>
<comment type="caution">
    <text evidence="7">The sequence shown here is derived from an EMBL/GenBank/DDBJ whole genome shotgun (WGS) entry which is preliminary data.</text>
</comment>
<evidence type="ECO:0000256" key="2">
    <source>
        <dbReference type="ARBA" id="ARBA00005571"/>
    </source>
</evidence>
<dbReference type="Pfam" id="PF11594">
    <property type="entry name" value="Med28"/>
    <property type="match status" value="1"/>
</dbReference>
<comment type="subcellular location">
    <subcellularLocation>
        <location evidence="1">Nucleus</location>
    </subcellularLocation>
</comment>
<evidence type="ECO:0000256" key="3">
    <source>
        <dbReference type="ARBA" id="ARBA00023015"/>
    </source>
</evidence>
<dbReference type="InterPro" id="IPR021640">
    <property type="entry name" value="Mediator_Med28"/>
</dbReference>
<dbReference type="Proteomes" id="UP000615446">
    <property type="component" value="Unassembled WGS sequence"/>
</dbReference>
<evidence type="ECO:0000256" key="4">
    <source>
        <dbReference type="ARBA" id="ARBA00023054"/>
    </source>
</evidence>
<comment type="similarity">
    <text evidence="2">Belongs to the Mediator complex subunit 28 family.</text>
</comment>
<evidence type="ECO:0000313" key="8">
    <source>
        <dbReference type="Proteomes" id="UP000615446"/>
    </source>
</evidence>
<protein>
    <submittedName>
        <fullName evidence="7">Uncharacterized protein</fullName>
    </submittedName>
</protein>
<name>A0A8H3L3D0_9GLOM</name>
<keyword evidence="3" id="KW-0805">Transcription regulation</keyword>
<dbReference type="GO" id="GO:0005634">
    <property type="term" value="C:nucleus"/>
    <property type="evidence" value="ECO:0007669"/>
    <property type="project" value="UniProtKB-SubCell"/>
</dbReference>
<organism evidence="7 8">
    <name type="scientific">Rhizophagus clarus</name>
    <dbReference type="NCBI Taxonomy" id="94130"/>
    <lineage>
        <taxon>Eukaryota</taxon>
        <taxon>Fungi</taxon>
        <taxon>Fungi incertae sedis</taxon>
        <taxon>Mucoromycota</taxon>
        <taxon>Glomeromycotina</taxon>
        <taxon>Glomeromycetes</taxon>
        <taxon>Glomerales</taxon>
        <taxon>Glomeraceae</taxon>
        <taxon>Rhizophagus</taxon>
    </lineage>
</organism>
<evidence type="ECO:0000313" key="7">
    <source>
        <dbReference type="EMBL" id="GES78091.1"/>
    </source>
</evidence>
<keyword evidence="6" id="KW-0539">Nucleus</keyword>
<accession>A0A8H3L3D0</accession>
<keyword evidence="5" id="KW-0804">Transcription</keyword>
<evidence type="ECO:0000256" key="6">
    <source>
        <dbReference type="ARBA" id="ARBA00023242"/>
    </source>
</evidence>
<dbReference type="EMBL" id="BLAL01000034">
    <property type="protein sequence ID" value="GES78091.1"/>
    <property type="molecule type" value="Genomic_DNA"/>
</dbReference>
<keyword evidence="4" id="KW-0175">Coiled coil</keyword>
<dbReference type="AlphaFoldDB" id="A0A8H3L3D0"/>
<reference evidence="7" key="1">
    <citation type="submission" date="2019-10" db="EMBL/GenBank/DDBJ databases">
        <title>Conservation and host-specific expression of non-tandemly repeated heterogenous ribosome RNA gene in arbuscular mycorrhizal fungi.</title>
        <authorList>
            <person name="Maeda T."/>
            <person name="Kobayashi Y."/>
            <person name="Nakagawa T."/>
            <person name="Ezawa T."/>
            <person name="Yamaguchi K."/>
            <person name="Bino T."/>
            <person name="Nishimoto Y."/>
            <person name="Shigenobu S."/>
            <person name="Kawaguchi M."/>
        </authorList>
    </citation>
    <scope>NUCLEOTIDE SEQUENCE</scope>
    <source>
        <strain evidence="7">HR1</strain>
    </source>
</reference>
<evidence type="ECO:0000256" key="1">
    <source>
        <dbReference type="ARBA" id="ARBA00004123"/>
    </source>
</evidence>
<dbReference type="OrthoDB" id="2347592at2759"/>